<comment type="caution">
    <text evidence="1">The sequence shown here is derived from an EMBL/GenBank/DDBJ whole genome shotgun (WGS) entry which is preliminary data.</text>
</comment>
<proteinExistence type="predicted"/>
<accession>A0A4Y2ERC1</accession>
<dbReference type="Proteomes" id="UP000499080">
    <property type="component" value="Unassembled WGS sequence"/>
</dbReference>
<evidence type="ECO:0000313" key="1">
    <source>
        <dbReference type="EMBL" id="GBM31391.1"/>
    </source>
</evidence>
<keyword evidence="2" id="KW-1185">Reference proteome</keyword>
<organism evidence="1 2">
    <name type="scientific">Araneus ventricosus</name>
    <name type="common">Orbweaver spider</name>
    <name type="synonym">Epeira ventricosa</name>
    <dbReference type="NCBI Taxonomy" id="182803"/>
    <lineage>
        <taxon>Eukaryota</taxon>
        <taxon>Metazoa</taxon>
        <taxon>Ecdysozoa</taxon>
        <taxon>Arthropoda</taxon>
        <taxon>Chelicerata</taxon>
        <taxon>Arachnida</taxon>
        <taxon>Araneae</taxon>
        <taxon>Araneomorphae</taxon>
        <taxon>Entelegynae</taxon>
        <taxon>Araneoidea</taxon>
        <taxon>Araneidae</taxon>
        <taxon>Araneus</taxon>
    </lineage>
</organism>
<sequence>MKKTFVIPELQQRNRLQDTIFMQEGTPPQIHSRVKQVLRQTSAHESLICRGFPTAWPPGSPDLTPCDFWLCGFMKDQVYRE</sequence>
<evidence type="ECO:0000313" key="2">
    <source>
        <dbReference type="Proteomes" id="UP000499080"/>
    </source>
</evidence>
<reference evidence="1 2" key="1">
    <citation type="journal article" date="2019" name="Sci. Rep.">
        <title>Orb-weaving spider Araneus ventricosus genome elucidates the spidroin gene catalogue.</title>
        <authorList>
            <person name="Kono N."/>
            <person name="Nakamura H."/>
            <person name="Ohtoshi R."/>
            <person name="Moran D.A.P."/>
            <person name="Shinohara A."/>
            <person name="Yoshida Y."/>
            <person name="Fujiwara M."/>
            <person name="Mori M."/>
            <person name="Tomita M."/>
            <person name="Arakawa K."/>
        </authorList>
    </citation>
    <scope>NUCLEOTIDE SEQUENCE [LARGE SCALE GENOMIC DNA]</scope>
</reference>
<dbReference type="EMBL" id="BGPR01000682">
    <property type="protein sequence ID" value="GBM31391.1"/>
    <property type="molecule type" value="Genomic_DNA"/>
</dbReference>
<name>A0A4Y2ERC1_ARAVE</name>
<dbReference type="PANTHER" id="PTHR47326">
    <property type="entry name" value="TRANSPOSABLE ELEMENT TC3 TRANSPOSASE-LIKE PROTEIN"/>
    <property type="match status" value="1"/>
</dbReference>
<dbReference type="GO" id="GO:0003676">
    <property type="term" value="F:nucleic acid binding"/>
    <property type="evidence" value="ECO:0007669"/>
    <property type="project" value="InterPro"/>
</dbReference>
<gene>
    <name evidence="1" type="ORF">AVEN_99608_1</name>
</gene>
<dbReference type="OrthoDB" id="7787442at2759"/>
<dbReference type="InterPro" id="IPR036397">
    <property type="entry name" value="RNaseH_sf"/>
</dbReference>
<dbReference type="PANTHER" id="PTHR47326:SF1">
    <property type="entry name" value="HTH PSQ-TYPE DOMAIN-CONTAINING PROTEIN"/>
    <property type="match status" value="1"/>
</dbReference>
<protein>
    <submittedName>
        <fullName evidence="1">Uncharacterized protein</fullName>
    </submittedName>
</protein>
<dbReference type="Gene3D" id="3.30.420.10">
    <property type="entry name" value="Ribonuclease H-like superfamily/Ribonuclease H"/>
    <property type="match status" value="1"/>
</dbReference>
<dbReference type="AlphaFoldDB" id="A0A4Y2ERC1"/>